<dbReference type="PANTHER" id="PTHR33376:SF15">
    <property type="entry name" value="BLL6794 PROTEIN"/>
    <property type="match status" value="1"/>
</dbReference>
<feature type="signal peptide" evidence="2">
    <location>
        <begin position="1"/>
        <end position="24"/>
    </location>
</feature>
<dbReference type="InterPro" id="IPR018389">
    <property type="entry name" value="DctP_fam"/>
</dbReference>
<name>A0AAE7BCE2_9BACT</name>
<dbReference type="CDD" id="cd13665">
    <property type="entry name" value="PBP2_TRAP_Dctp3_4"/>
    <property type="match status" value="1"/>
</dbReference>
<reference evidence="3 4" key="1">
    <citation type="submission" date="2020-05" db="EMBL/GenBank/DDBJ databases">
        <title>Complete genome sequencing of Campylobacter and Arcobacter type strains.</title>
        <authorList>
            <person name="Miller W.G."/>
            <person name="Yee E."/>
        </authorList>
    </citation>
    <scope>NUCLEOTIDE SEQUENCE [LARGE SCALE GENOMIC DNA]</scope>
    <source>
        <strain evidence="3 4">LMG 26156</strain>
    </source>
</reference>
<dbReference type="KEGG" id="avp:AVENP_2157"/>
<gene>
    <name evidence="3" type="ORF">AVENP_2157</name>
</gene>
<accession>A0AAE7BCE2</accession>
<dbReference type="Gene3D" id="3.40.190.170">
    <property type="entry name" value="Bacterial extracellular solute-binding protein, family 7"/>
    <property type="match status" value="1"/>
</dbReference>
<dbReference type="SUPFAM" id="SSF53850">
    <property type="entry name" value="Periplasmic binding protein-like II"/>
    <property type="match status" value="1"/>
</dbReference>
<sequence>MKNLIKKVSCLFIGLLVFSTFLQAKDEKPIKLILHHLHSPNAPTHTKFLLPWAENLKKMSNGRIEVEVFPSMSLGGKPNELYKQSRDGTVDIIWTLAGYTPGVFPRTEVFELPTVHKGSSVATSVAIKENFDLIKDDYKDVKPLMIYVHAGNALHTVNKPITSVGDLKGLKIRTPSRTGGWLIEELGAEAVGMPLPDLPQSLSKNAIDGAFVPFEIFPAFKIQQLTKHSIEGYDGERFGTSVFMLLMNKDKFNSLPKDLQEIIEKSLDIEMVKKVGQLWMDFEKPGIQMQKESSDSDVTTLSADAMKEFDEAGQRVVQRWIKEVDAKGIDGQKLVDEARKAINNSK</sequence>
<proteinExistence type="predicted"/>
<dbReference type="AlphaFoldDB" id="A0AAE7BCE2"/>
<feature type="chain" id="PRO_5042153722" evidence="2">
    <location>
        <begin position="25"/>
        <end position="346"/>
    </location>
</feature>
<evidence type="ECO:0000313" key="4">
    <source>
        <dbReference type="Proteomes" id="UP000503482"/>
    </source>
</evidence>
<dbReference type="RefSeq" id="WP_128359411.1">
    <property type="nucleotide sequence ID" value="NZ_CP053840.1"/>
</dbReference>
<dbReference type="InterPro" id="IPR038404">
    <property type="entry name" value="TRAP_DctP_sf"/>
</dbReference>
<keyword evidence="1 2" id="KW-0732">Signal</keyword>
<dbReference type="Pfam" id="PF03480">
    <property type="entry name" value="DctP"/>
    <property type="match status" value="1"/>
</dbReference>
<evidence type="ECO:0000256" key="2">
    <source>
        <dbReference type="SAM" id="SignalP"/>
    </source>
</evidence>
<keyword evidence="4" id="KW-1185">Reference proteome</keyword>
<evidence type="ECO:0000313" key="3">
    <source>
        <dbReference type="EMBL" id="QKF67685.1"/>
    </source>
</evidence>
<evidence type="ECO:0000256" key="1">
    <source>
        <dbReference type="ARBA" id="ARBA00022729"/>
    </source>
</evidence>
<dbReference type="EMBL" id="CP053840">
    <property type="protein sequence ID" value="QKF67685.1"/>
    <property type="molecule type" value="Genomic_DNA"/>
</dbReference>
<dbReference type="Proteomes" id="UP000503482">
    <property type="component" value="Chromosome"/>
</dbReference>
<organism evidence="3 4">
    <name type="scientific">Arcobacter venerupis</name>
    <dbReference type="NCBI Taxonomy" id="1054033"/>
    <lineage>
        <taxon>Bacteria</taxon>
        <taxon>Pseudomonadati</taxon>
        <taxon>Campylobacterota</taxon>
        <taxon>Epsilonproteobacteria</taxon>
        <taxon>Campylobacterales</taxon>
        <taxon>Arcobacteraceae</taxon>
        <taxon>Arcobacter</taxon>
    </lineage>
</organism>
<dbReference type="GO" id="GO:0055085">
    <property type="term" value="P:transmembrane transport"/>
    <property type="evidence" value="ECO:0007669"/>
    <property type="project" value="InterPro"/>
</dbReference>
<dbReference type="NCBIfam" id="NF037995">
    <property type="entry name" value="TRAP_S1"/>
    <property type="match status" value="1"/>
</dbReference>
<dbReference type="PANTHER" id="PTHR33376">
    <property type="match status" value="1"/>
</dbReference>
<protein>
    <submittedName>
        <fullName evidence="3">TRAP transporter, substrate binding protein, DctP family</fullName>
    </submittedName>
</protein>